<organism evidence="3 4">
    <name type="scientific">Rubritalea tangerina</name>
    <dbReference type="NCBI Taxonomy" id="430798"/>
    <lineage>
        <taxon>Bacteria</taxon>
        <taxon>Pseudomonadati</taxon>
        <taxon>Verrucomicrobiota</taxon>
        <taxon>Verrucomicrobiia</taxon>
        <taxon>Verrucomicrobiales</taxon>
        <taxon>Rubritaleaceae</taxon>
        <taxon>Rubritalea</taxon>
    </lineage>
</organism>
<gene>
    <name evidence="3" type="ORF">ACFSW8_01450</name>
</gene>
<name>A0ABW4Z775_9BACT</name>
<dbReference type="InterPro" id="IPR017850">
    <property type="entry name" value="Alkaline_phosphatase_core_sf"/>
</dbReference>
<evidence type="ECO:0000256" key="1">
    <source>
        <dbReference type="SAM" id="SignalP"/>
    </source>
</evidence>
<dbReference type="Pfam" id="PF00884">
    <property type="entry name" value="Sulfatase"/>
    <property type="match status" value="1"/>
</dbReference>
<reference evidence="4" key="1">
    <citation type="journal article" date="2019" name="Int. J. Syst. Evol. Microbiol.">
        <title>The Global Catalogue of Microorganisms (GCM) 10K type strain sequencing project: providing services to taxonomists for standard genome sequencing and annotation.</title>
        <authorList>
            <consortium name="The Broad Institute Genomics Platform"/>
            <consortium name="The Broad Institute Genome Sequencing Center for Infectious Disease"/>
            <person name="Wu L."/>
            <person name="Ma J."/>
        </authorList>
    </citation>
    <scope>NUCLEOTIDE SEQUENCE [LARGE SCALE GENOMIC DNA]</scope>
    <source>
        <strain evidence="4">CCUG 57942</strain>
    </source>
</reference>
<evidence type="ECO:0000259" key="2">
    <source>
        <dbReference type="Pfam" id="PF00884"/>
    </source>
</evidence>
<dbReference type="Gene3D" id="3.40.720.10">
    <property type="entry name" value="Alkaline Phosphatase, subunit A"/>
    <property type="match status" value="1"/>
</dbReference>
<feature type="signal peptide" evidence="1">
    <location>
        <begin position="1"/>
        <end position="21"/>
    </location>
</feature>
<sequence length="470" mass="52922">MMKVLFGSAIAMAVVSNFAVAAPNILLITADDLNCDSVGVYGCGIDGITPHIDSIARQGAKFEHGHVTIAVCQPSRSVWMTGRYPINSGGEGFHKLKKKDVPILPQLLRDAGYSVGILGKFGHSTPHKEFSWDMQFDMKDLGMGRSPESFSLRAKKFISEAKEAKKPFFLMANSHDPHRAFYGNDNSKWYSSDDVHKRAAVPSRVYQAEEVPVPKFLPDLPEVRREVAEYFSSVKRCDDTVGAILKVLDDAGERDNTLVLFMADNGMAFPFSKTNCFYHSTHTPYLMRWPGKIESGTVVSDAMVSGIDVTPTLLEAAGVKSPEGVDGQSVLPLLAGEKQKGRDRVFTQFHQTSSRKAFEMRGVQSKQFGYIYNGWSDGEKRFRNESMIGRTFKAMREAAESHPEIAKRVDHFTRRQPEEFYDYSKDPDGLNNLIDHPEYKVQIEQFRAELKEWMIQHQDPELSQFQTQLQ</sequence>
<dbReference type="RefSeq" id="WP_377090016.1">
    <property type="nucleotide sequence ID" value="NZ_JBHSJL010000014.1"/>
</dbReference>
<dbReference type="EMBL" id="JBHUJB010000009">
    <property type="protein sequence ID" value="MFD2157557.1"/>
    <property type="molecule type" value="Genomic_DNA"/>
</dbReference>
<proteinExistence type="predicted"/>
<dbReference type="PANTHER" id="PTHR43751:SF1">
    <property type="entry name" value="SULFATASE ATSG-RELATED"/>
    <property type="match status" value="1"/>
</dbReference>
<feature type="chain" id="PRO_5046833667" evidence="1">
    <location>
        <begin position="22"/>
        <end position="470"/>
    </location>
</feature>
<evidence type="ECO:0000313" key="4">
    <source>
        <dbReference type="Proteomes" id="UP001597389"/>
    </source>
</evidence>
<dbReference type="InterPro" id="IPR000917">
    <property type="entry name" value="Sulfatase_N"/>
</dbReference>
<dbReference type="CDD" id="cd16027">
    <property type="entry name" value="SGSH"/>
    <property type="match status" value="1"/>
</dbReference>
<dbReference type="Proteomes" id="UP001597389">
    <property type="component" value="Unassembled WGS sequence"/>
</dbReference>
<dbReference type="SUPFAM" id="SSF53649">
    <property type="entry name" value="Alkaline phosphatase-like"/>
    <property type="match status" value="1"/>
</dbReference>
<protein>
    <submittedName>
        <fullName evidence="3">Sulfatase</fullName>
    </submittedName>
</protein>
<accession>A0ABW4Z775</accession>
<keyword evidence="1" id="KW-0732">Signal</keyword>
<keyword evidence="4" id="KW-1185">Reference proteome</keyword>
<comment type="caution">
    <text evidence="3">The sequence shown here is derived from an EMBL/GenBank/DDBJ whole genome shotgun (WGS) entry which is preliminary data.</text>
</comment>
<feature type="domain" description="Sulfatase N-terminal" evidence="2">
    <location>
        <begin position="23"/>
        <end position="319"/>
    </location>
</feature>
<dbReference type="InterPro" id="IPR052701">
    <property type="entry name" value="GAG_Ulvan_Degrading_Sulfatases"/>
</dbReference>
<dbReference type="PANTHER" id="PTHR43751">
    <property type="entry name" value="SULFATASE"/>
    <property type="match status" value="1"/>
</dbReference>
<evidence type="ECO:0000313" key="3">
    <source>
        <dbReference type="EMBL" id="MFD2157557.1"/>
    </source>
</evidence>